<dbReference type="EC" id="5.2.1.8" evidence="4 10"/>
<evidence type="ECO:0000256" key="6">
    <source>
        <dbReference type="ARBA" id="ARBA00023110"/>
    </source>
</evidence>
<evidence type="ECO:0000256" key="8">
    <source>
        <dbReference type="ARBA" id="ARBA00044786"/>
    </source>
</evidence>
<keyword evidence="6 10" id="KW-0697">Rotamase</keyword>
<dbReference type="RefSeq" id="XP_070853322.1">
    <property type="nucleotide sequence ID" value="XM_070997221.1"/>
</dbReference>
<feature type="compositionally biased region" description="Polar residues" evidence="11">
    <location>
        <begin position="424"/>
        <end position="436"/>
    </location>
</feature>
<accession>A0ABM4TTM9</accession>
<protein>
    <recommendedName>
        <fullName evidence="8 10">Serine/threonine-protein phosphatase 2A activator</fullName>
        <ecNumber evidence="4 10">5.2.1.8</ecNumber>
    </recommendedName>
    <alternativeName>
        <fullName evidence="9 10">Phosphotyrosyl phosphatase activator</fullName>
    </alternativeName>
</protein>
<dbReference type="InterPro" id="IPR043170">
    <property type="entry name" value="PTPA_C_lid"/>
</dbReference>
<name>A0ABM4TTM9_DROSZ</name>
<dbReference type="InterPro" id="IPR004327">
    <property type="entry name" value="Phstyr_phstse_ac"/>
</dbReference>
<organism evidence="12 13">
    <name type="scientific">Drosophila suzukii</name>
    <name type="common">Spotted-wing drosophila fruit fly</name>
    <dbReference type="NCBI Taxonomy" id="28584"/>
    <lineage>
        <taxon>Eukaryota</taxon>
        <taxon>Metazoa</taxon>
        <taxon>Ecdysozoa</taxon>
        <taxon>Arthropoda</taxon>
        <taxon>Hexapoda</taxon>
        <taxon>Insecta</taxon>
        <taxon>Pterygota</taxon>
        <taxon>Neoptera</taxon>
        <taxon>Endopterygota</taxon>
        <taxon>Diptera</taxon>
        <taxon>Brachycera</taxon>
        <taxon>Muscomorpha</taxon>
        <taxon>Ephydroidea</taxon>
        <taxon>Drosophilidae</taxon>
        <taxon>Drosophila</taxon>
        <taxon>Sophophora</taxon>
    </lineage>
</organism>
<evidence type="ECO:0000256" key="7">
    <source>
        <dbReference type="ARBA" id="ARBA00023235"/>
    </source>
</evidence>
<evidence type="ECO:0000313" key="12">
    <source>
        <dbReference type="Proteomes" id="UP001652628"/>
    </source>
</evidence>
<evidence type="ECO:0000256" key="1">
    <source>
        <dbReference type="ARBA" id="ARBA00000971"/>
    </source>
</evidence>
<gene>
    <name evidence="13" type="primary">LOC108019096</name>
</gene>
<evidence type="ECO:0000256" key="5">
    <source>
        <dbReference type="ARBA" id="ARBA00022490"/>
    </source>
</evidence>
<sequence>MSYKLGYDVTDPTVQVLRASAFMQNGPVKQVRSFEDLDRWARSQAYHDTIAYINHTSRAIQGHRLTRDLDFPVSTQMRRLCEIFDGLEHLLVEHSPKADDSNISVPAGHVRIRSYRIWMEHMFQHVFSKLDEAIKANCKHINELGQYLRRSFGNSSSLDIGPANELMFLFFLCGLFRSGILEAQDTVAAALLLFDRYTHLVRRVISTYSLQITKDPMCSIDDYCFLPYLWGAAQLSLDSPFSPMQCDQAKVLDSHRHDYMMLDLVDHLQKSRGGQLSQVAFQLWSLLSVPTWPQVYRGLERNYIDNVLSSFDTVEQVIFCELMSFEATTVPRQLERAYLGAQYVERRENEEDLEQAQGAQRSPCLWEPSLPVSRYVSMEPESFLGFQEPRGHRMSDDSEDDRLWMMRQAMDEDGASPMFFPDRTATQNDSVTSFPQ</sequence>
<comment type="subcellular location">
    <subcellularLocation>
        <location evidence="2 10">Cytoplasm</location>
    </subcellularLocation>
</comment>
<dbReference type="Gene3D" id="1.20.120.1150">
    <property type="match status" value="1"/>
</dbReference>
<evidence type="ECO:0000256" key="4">
    <source>
        <dbReference type="ARBA" id="ARBA00013194"/>
    </source>
</evidence>
<evidence type="ECO:0000313" key="13">
    <source>
        <dbReference type="RefSeq" id="XP_070853322.1"/>
    </source>
</evidence>
<dbReference type="PANTHER" id="PTHR10012:SF0">
    <property type="entry name" value="SERINE_THREONINE-PROTEIN PHOSPHATASE 2A ACTIVATOR"/>
    <property type="match status" value="1"/>
</dbReference>
<evidence type="ECO:0000256" key="9">
    <source>
        <dbReference type="ARBA" id="ARBA00044820"/>
    </source>
</evidence>
<evidence type="ECO:0000256" key="3">
    <source>
        <dbReference type="ARBA" id="ARBA00011019"/>
    </source>
</evidence>
<comment type="similarity">
    <text evidence="3 10">Belongs to the PTPA-type PPIase family.</text>
</comment>
<dbReference type="PANTHER" id="PTHR10012">
    <property type="entry name" value="SERINE/THREONINE-PROTEIN PHOSPHATASE 2A REGULATORY SUBUNIT B"/>
    <property type="match status" value="1"/>
</dbReference>
<keyword evidence="5 10" id="KW-0963">Cytoplasm</keyword>
<evidence type="ECO:0000256" key="10">
    <source>
        <dbReference type="RuleBase" id="RU361210"/>
    </source>
</evidence>
<evidence type="ECO:0000256" key="11">
    <source>
        <dbReference type="SAM" id="MobiDB-lite"/>
    </source>
</evidence>
<proteinExistence type="inferred from homology"/>
<dbReference type="SUPFAM" id="SSF140984">
    <property type="entry name" value="PTPA-like"/>
    <property type="match status" value="1"/>
</dbReference>
<dbReference type="Pfam" id="PF03095">
    <property type="entry name" value="PTPA"/>
    <property type="match status" value="1"/>
</dbReference>
<keyword evidence="7 10" id="KW-0413">Isomerase</keyword>
<feature type="region of interest" description="Disordered" evidence="11">
    <location>
        <begin position="414"/>
        <end position="436"/>
    </location>
</feature>
<comment type="function">
    <text evidence="10">PPIases accelerate the folding of proteins. It catalyzes the cis-trans isomerization of proline imidic peptide bonds in oligopeptides.</text>
</comment>
<dbReference type="InterPro" id="IPR037218">
    <property type="entry name" value="PTPA_sf"/>
</dbReference>
<reference evidence="13" key="1">
    <citation type="submission" date="2025-08" db="UniProtKB">
        <authorList>
            <consortium name="RefSeq"/>
        </authorList>
    </citation>
    <scope>IDENTIFICATION</scope>
</reference>
<comment type="catalytic activity">
    <reaction evidence="1 10">
        <text>[protein]-peptidylproline (omega=180) = [protein]-peptidylproline (omega=0)</text>
        <dbReference type="Rhea" id="RHEA:16237"/>
        <dbReference type="Rhea" id="RHEA-COMP:10747"/>
        <dbReference type="Rhea" id="RHEA-COMP:10748"/>
        <dbReference type="ChEBI" id="CHEBI:83833"/>
        <dbReference type="ChEBI" id="CHEBI:83834"/>
        <dbReference type="EC" id="5.2.1.8"/>
    </reaction>
</comment>
<dbReference type="Proteomes" id="UP001652628">
    <property type="component" value="Chromosome X"/>
</dbReference>
<keyword evidence="12" id="KW-1185">Reference proteome</keyword>
<evidence type="ECO:0000256" key="2">
    <source>
        <dbReference type="ARBA" id="ARBA00004496"/>
    </source>
</evidence>
<dbReference type="GeneID" id="108019096"/>